<organism evidence="1 2">
    <name type="scientific">Mesonia maritima</name>
    <dbReference type="NCBI Taxonomy" id="1793873"/>
    <lineage>
        <taxon>Bacteria</taxon>
        <taxon>Pseudomonadati</taxon>
        <taxon>Bacteroidota</taxon>
        <taxon>Flavobacteriia</taxon>
        <taxon>Flavobacteriales</taxon>
        <taxon>Flavobacteriaceae</taxon>
        <taxon>Mesonia</taxon>
    </lineage>
</organism>
<evidence type="ECO:0000313" key="1">
    <source>
        <dbReference type="EMBL" id="MDR6299991.1"/>
    </source>
</evidence>
<gene>
    <name evidence="1" type="ORF">GGR31_000607</name>
</gene>
<evidence type="ECO:0000313" key="2">
    <source>
        <dbReference type="Proteomes" id="UP001257659"/>
    </source>
</evidence>
<dbReference type="PANTHER" id="PTHR30115">
    <property type="entry name" value="NITROGEN REGULATORY PROTEIN P-II"/>
    <property type="match status" value="1"/>
</dbReference>
<dbReference type="InterPro" id="IPR011322">
    <property type="entry name" value="N-reg_PII-like_a/b"/>
</dbReference>
<dbReference type="PRINTS" id="PR00340">
    <property type="entry name" value="PIIGLNB"/>
</dbReference>
<dbReference type="PROSITE" id="PS51343">
    <property type="entry name" value="PII_GLNB_DOM"/>
    <property type="match status" value="1"/>
</dbReference>
<dbReference type="Proteomes" id="UP001257659">
    <property type="component" value="Unassembled WGS sequence"/>
</dbReference>
<reference evidence="1 2" key="1">
    <citation type="submission" date="2023-07" db="EMBL/GenBank/DDBJ databases">
        <title>Genomic Encyclopedia of Type Strains, Phase IV (KMG-IV): sequencing the most valuable type-strain genomes for metagenomic binning, comparative biology and taxonomic classification.</title>
        <authorList>
            <person name="Goeker M."/>
        </authorList>
    </citation>
    <scope>NUCLEOTIDE SEQUENCE [LARGE SCALE GENOMIC DNA]</scope>
    <source>
        <strain evidence="1 2">DSM 102814</strain>
    </source>
</reference>
<protein>
    <submittedName>
        <fullName evidence="1">Nitrogen regulatory protein P-II 1</fullName>
    </submittedName>
</protein>
<dbReference type="PANTHER" id="PTHR30115:SF11">
    <property type="entry name" value="NITROGEN REGULATORY PROTEIN P-II HOMOLOG"/>
    <property type="match status" value="1"/>
</dbReference>
<dbReference type="SMART" id="SM00938">
    <property type="entry name" value="P-II"/>
    <property type="match status" value="1"/>
</dbReference>
<dbReference type="EMBL" id="JAVDQA010000001">
    <property type="protein sequence ID" value="MDR6299991.1"/>
    <property type="molecule type" value="Genomic_DNA"/>
</dbReference>
<accession>A0ABU1K3V3</accession>
<dbReference type="Gene3D" id="3.30.70.120">
    <property type="match status" value="1"/>
</dbReference>
<sequence length="115" mass="12499">MKEIKAFIKPKRAQKVIEALSDHGFKSMTISKGEGTGAFKAKGASPSLDFRVTDSPVIKLELVCQNEESQIAIDIILENGKTTEPGDGIIYLSDIENAFQIKTGKSLKTNNSKLS</sequence>
<dbReference type="RefSeq" id="WP_228249730.1">
    <property type="nucleotide sequence ID" value="NZ_JAVDQA010000001.1"/>
</dbReference>
<name>A0ABU1K3V3_9FLAO</name>
<comment type="caution">
    <text evidence="1">The sequence shown here is derived from an EMBL/GenBank/DDBJ whole genome shotgun (WGS) entry which is preliminary data.</text>
</comment>
<keyword evidence="2" id="KW-1185">Reference proteome</keyword>
<proteinExistence type="predicted"/>
<dbReference type="SUPFAM" id="SSF54913">
    <property type="entry name" value="GlnB-like"/>
    <property type="match status" value="1"/>
</dbReference>
<dbReference type="InterPro" id="IPR002187">
    <property type="entry name" value="N-reg_PII"/>
</dbReference>
<dbReference type="InterPro" id="IPR015867">
    <property type="entry name" value="N-reg_PII/ATP_PRibTrfase_C"/>
</dbReference>
<dbReference type="Pfam" id="PF00543">
    <property type="entry name" value="P-II"/>
    <property type="match status" value="1"/>
</dbReference>